<evidence type="ECO:0000313" key="1">
    <source>
        <dbReference type="EMBL" id="EST43341.1"/>
    </source>
</evidence>
<evidence type="ECO:0000313" key="3">
    <source>
        <dbReference type="Proteomes" id="UP000018208"/>
    </source>
</evidence>
<keyword evidence="3" id="KW-1185">Reference proteome</keyword>
<sequence length="92" mass="10471">MLEIISFNNCECLIKNSQIRVSSERGIGDFIFKSSVAQTVEIIFSLKGLEGYYVNDMEICDKTSDDDVVSLTKTVKAEADTEIKIRFIDFYK</sequence>
<dbReference type="VEuPathDB" id="GiardiaDB:SS50377_27357"/>
<name>V6LI04_9EUKA</name>
<gene>
    <name evidence="1" type="ORF">SS50377_17019</name>
    <name evidence="2" type="ORF">SS50377_27357</name>
</gene>
<reference evidence="2" key="2">
    <citation type="submission" date="2020-12" db="EMBL/GenBank/DDBJ databases">
        <title>New Spironucleus salmonicida genome in near-complete chromosomes.</title>
        <authorList>
            <person name="Xu F."/>
            <person name="Kurt Z."/>
            <person name="Jimenez-Gonzalez A."/>
            <person name="Astvaldsson A."/>
            <person name="Andersson J.O."/>
            <person name="Svard S.G."/>
        </authorList>
    </citation>
    <scope>NUCLEOTIDE SEQUENCE</scope>
    <source>
        <strain evidence="2">ATCC 50377</strain>
    </source>
</reference>
<reference evidence="1 2" key="1">
    <citation type="journal article" date="2014" name="PLoS Genet.">
        <title>The Genome of Spironucleus salmonicida Highlights a Fish Pathogen Adapted to Fluctuating Environments.</title>
        <authorList>
            <person name="Xu F."/>
            <person name="Jerlstrom-Hultqvist J."/>
            <person name="Einarsson E."/>
            <person name="Astvaldsson A."/>
            <person name="Svard S.G."/>
            <person name="Andersson J.O."/>
        </authorList>
    </citation>
    <scope>NUCLEOTIDE SEQUENCE</scope>
    <source>
        <strain evidence="2">ATCC 50377</strain>
    </source>
</reference>
<dbReference type="AlphaFoldDB" id="V6LI04"/>
<organism evidence="1">
    <name type="scientific">Spironucleus salmonicida</name>
    <dbReference type="NCBI Taxonomy" id="348837"/>
    <lineage>
        <taxon>Eukaryota</taxon>
        <taxon>Metamonada</taxon>
        <taxon>Diplomonadida</taxon>
        <taxon>Hexamitidae</taxon>
        <taxon>Hexamitinae</taxon>
        <taxon>Spironucleus</taxon>
    </lineage>
</organism>
<accession>V6LI04</accession>
<evidence type="ECO:0000313" key="2">
    <source>
        <dbReference type="EMBL" id="KAH0571062.1"/>
    </source>
</evidence>
<dbReference type="Proteomes" id="UP000018208">
    <property type="component" value="Unassembled WGS sequence"/>
</dbReference>
<dbReference type="EMBL" id="KI546139">
    <property type="protein sequence ID" value="EST43341.1"/>
    <property type="molecule type" value="Genomic_DNA"/>
</dbReference>
<proteinExistence type="predicted"/>
<protein>
    <submittedName>
        <fullName evidence="1">Uncharacterized protein</fullName>
    </submittedName>
</protein>
<dbReference type="EMBL" id="AUWU02000007">
    <property type="protein sequence ID" value="KAH0571062.1"/>
    <property type="molecule type" value="Genomic_DNA"/>
</dbReference>